<comment type="subunit">
    <text evidence="7 9">Part of the 50S ribosomal subunit.</text>
</comment>
<dbReference type="Proteomes" id="UP000580856">
    <property type="component" value="Unassembled WGS sequence"/>
</dbReference>
<sequence>METRAVAKYMHISARKARLVARNVEGIRVEDAINILTFTPKKAAKLINRVLHSAVANAEQTGVEVDNLVVKQVVVNEGPSLKRIMPRAMGRANRILKRTSHITVVVAEA</sequence>
<name>A0A846QN19_9BACT</name>
<keyword evidence="12" id="KW-1185">Reference proteome</keyword>
<proteinExistence type="inferred from homology"/>
<accession>A0A846QN19</accession>
<evidence type="ECO:0000256" key="9">
    <source>
        <dbReference type="RuleBase" id="RU004006"/>
    </source>
</evidence>
<evidence type="ECO:0000256" key="2">
    <source>
        <dbReference type="ARBA" id="ARBA00022730"/>
    </source>
</evidence>
<organism evidence="11 12">
    <name type="scientific">Desulfobaculum xiamenense</name>
    <dbReference type="NCBI Taxonomy" id="995050"/>
    <lineage>
        <taxon>Bacteria</taxon>
        <taxon>Pseudomonadati</taxon>
        <taxon>Thermodesulfobacteriota</taxon>
        <taxon>Desulfovibrionia</taxon>
        <taxon>Desulfovibrionales</taxon>
        <taxon>Desulfovibrionaceae</taxon>
        <taxon>Desulfobaculum</taxon>
    </lineage>
</organism>
<evidence type="ECO:0000256" key="8">
    <source>
        <dbReference type="RuleBase" id="RU004005"/>
    </source>
</evidence>
<protein>
    <recommendedName>
        <fullName evidence="6 7">Large ribosomal subunit protein uL22</fullName>
    </recommendedName>
</protein>
<dbReference type="InterPro" id="IPR036394">
    <property type="entry name" value="Ribosomal_uL22_sf"/>
</dbReference>
<evidence type="ECO:0000313" key="11">
    <source>
        <dbReference type="EMBL" id="NJB69491.1"/>
    </source>
</evidence>
<evidence type="ECO:0000256" key="4">
    <source>
        <dbReference type="ARBA" id="ARBA00022980"/>
    </source>
</evidence>
<dbReference type="GO" id="GO:0003735">
    <property type="term" value="F:structural constituent of ribosome"/>
    <property type="evidence" value="ECO:0007669"/>
    <property type="project" value="InterPro"/>
</dbReference>
<dbReference type="PANTHER" id="PTHR13501:SF8">
    <property type="entry name" value="LARGE RIBOSOMAL SUBUNIT PROTEIN UL22M"/>
    <property type="match status" value="1"/>
</dbReference>
<dbReference type="AlphaFoldDB" id="A0A846QN19"/>
<dbReference type="PANTHER" id="PTHR13501">
    <property type="entry name" value="CHLOROPLAST 50S RIBOSOMAL PROTEIN L22-RELATED"/>
    <property type="match status" value="1"/>
</dbReference>
<evidence type="ECO:0000256" key="7">
    <source>
        <dbReference type="HAMAP-Rule" id="MF_01331"/>
    </source>
</evidence>
<dbReference type="GO" id="GO:0006412">
    <property type="term" value="P:translation"/>
    <property type="evidence" value="ECO:0007669"/>
    <property type="project" value="UniProtKB-UniRule"/>
</dbReference>
<dbReference type="Gene3D" id="3.90.470.10">
    <property type="entry name" value="Ribosomal protein L22/L17"/>
    <property type="match status" value="1"/>
</dbReference>
<dbReference type="SUPFAM" id="SSF54843">
    <property type="entry name" value="Ribosomal protein L22"/>
    <property type="match status" value="1"/>
</dbReference>
<dbReference type="InterPro" id="IPR047867">
    <property type="entry name" value="Ribosomal_uL22_bac/org-type"/>
</dbReference>
<evidence type="ECO:0000256" key="1">
    <source>
        <dbReference type="ARBA" id="ARBA00009451"/>
    </source>
</evidence>
<dbReference type="PROSITE" id="PS00464">
    <property type="entry name" value="RIBOSOMAL_L22"/>
    <property type="match status" value="1"/>
</dbReference>
<dbReference type="InterPro" id="IPR001063">
    <property type="entry name" value="Ribosomal_uL22"/>
</dbReference>
<keyword evidence="2 7" id="KW-0699">rRNA-binding</keyword>
<dbReference type="HAMAP" id="MF_01331_B">
    <property type="entry name" value="Ribosomal_uL22_B"/>
    <property type="match status" value="1"/>
</dbReference>
<evidence type="ECO:0000256" key="5">
    <source>
        <dbReference type="ARBA" id="ARBA00023274"/>
    </source>
</evidence>
<keyword evidence="3 7" id="KW-0694">RNA-binding</keyword>
<comment type="function">
    <text evidence="7">The globular domain of the protein is located near the polypeptide exit tunnel on the outside of the subunit, while an extended beta-hairpin is found that lines the wall of the exit tunnel in the center of the 70S ribosome.</text>
</comment>
<dbReference type="CDD" id="cd00336">
    <property type="entry name" value="Ribosomal_L22"/>
    <property type="match status" value="1"/>
</dbReference>
<comment type="similarity">
    <text evidence="1 7 8">Belongs to the universal ribosomal protein uL22 family.</text>
</comment>
<dbReference type="NCBIfam" id="TIGR01044">
    <property type="entry name" value="rplV_bact"/>
    <property type="match status" value="1"/>
</dbReference>
<dbReference type="EMBL" id="JAATJA010000005">
    <property type="protein sequence ID" value="NJB69491.1"/>
    <property type="molecule type" value="Genomic_DNA"/>
</dbReference>
<gene>
    <name evidence="7" type="primary">rplV</name>
    <name evidence="11" type="ORF">GGQ74_003193</name>
</gene>
<dbReference type="InterPro" id="IPR005727">
    <property type="entry name" value="Ribosomal_uL22_bac/chlpt-type"/>
</dbReference>
<comment type="caution">
    <text evidence="11">The sequence shown here is derived from an EMBL/GenBank/DDBJ whole genome shotgun (WGS) entry which is preliminary data.</text>
</comment>
<keyword evidence="4 7" id="KW-0689">Ribosomal protein</keyword>
<evidence type="ECO:0000313" key="12">
    <source>
        <dbReference type="Proteomes" id="UP000580856"/>
    </source>
</evidence>
<evidence type="ECO:0000256" key="6">
    <source>
        <dbReference type="ARBA" id="ARBA00035207"/>
    </source>
</evidence>
<comment type="function">
    <text evidence="7 10">This protein binds specifically to 23S rRNA; its binding is stimulated by other ribosomal proteins, e.g., L4, L17, and L20. It is important during the early stages of 50S assembly. It makes multiple contacts with different domains of the 23S rRNA in the assembled 50S subunit and ribosome.</text>
</comment>
<evidence type="ECO:0000256" key="3">
    <source>
        <dbReference type="ARBA" id="ARBA00022884"/>
    </source>
</evidence>
<dbReference type="GO" id="GO:0022625">
    <property type="term" value="C:cytosolic large ribosomal subunit"/>
    <property type="evidence" value="ECO:0007669"/>
    <property type="project" value="TreeGrafter"/>
</dbReference>
<dbReference type="Pfam" id="PF00237">
    <property type="entry name" value="Ribosomal_L22"/>
    <property type="match status" value="1"/>
</dbReference>
<evidence type="ECO:0000256" key="10">
    <source>
        <dbReference type="RuleBase" id="RU004008"/>
    </source>
</evidence>
<dbReference type="InterPro" id="IPR018260">
    <property type="entry name" value="Ribosomal_uL22_CS"/>
</dbReference>
<keyword evidence="5 7" id="KW-0687">Ribonucleoprotein</keyword>
<dbReference type="RefSeq" id="WP_167942574.1">
    <property type="nucleotide sequence ID" value="NZ_JAATJA010000005.1"/>
</dbReference>
<reference evidence="11 12" key="1">
    <citation type="submission" date="2020-03" db="EMBL/GenBank/DDBJ databases">
        <title>Genomic Encyclopedia of Type Strains, Phase IV (KMG-IV): sequencing the most valuable type-strain genomes for metagenomic binning, comparative biology and taxonomic classification.</title>
        <authorList>
            <person name="Goeker M."/>
        </authorList>
    </citation>
    <scope>NUCLEOTIDE SEQUENCE [LARGE SCALE GENOMIC DNA]</scope>
    <source>
        <strain evidence="11 12">DSM 24233</strain>
    </source>
</reference>
<dbReference type="GO" id="GO:0019843">
    <property type="term" value="F:rRNA binding"/>
    <property type="evidence" value="ECO:0007669"/>
    <property type="project" value="UniProtKB-UniRule"/>
</dbReference>